<dbReference type="AlphaFoldDB" id="A0A929RXL0"/>
<organism evidence="7 8">
    <name type="scientific">Alloprevotella tannerae</name>
    <dbReference type="NCBI Taxonomy" id="76122"/>
    <lineage>
        <taxon>Bacteria</taxon>
        <taxon>Pseudomonadati</taxon>
        <taxon>Bacteroidota</taxon>
        <taxon>Bacteroidia</taxon>
        <taxon>Bacteroidales</taxon>
        <taxon>Prevotellaceae</taxon>
        <taxon>Alloprevotella</taxon>
    </lineage>
</organism>
<comment type="caution">
    <text evidence="7">The sequence shown here is derived from an EMBL/GenBank/DDBJ whole genome shotgun (WGS) entry which is preliminary data.</text>
</comment>
<accession>A0A929RXL0</accession>
<feature type="transmembrane region" description="Helical" evidence="5">
    <location>
        <begin position="273"/>
        <end position="292"/>
    </location>
</feature>
<dbReference type="PANTHER" id="PTHR43471">
    <property type="entry name" value="ABC TRANSPORTER PERMEASE"/>
    <property type="match status" value="1"/>
</dbReference>
<sequence length="431" mass="47907">MNKIAIIIRREFLTRIKKKSFILLTILMPFIMCAVVIVPLLLAQINSDEESKVVIVDKTGHYADCFKDTLNFHFQTSPQLLPAYKSDTSDISTVVLITDDLAKNPSAVQMYSHKEVAENLYQYVSSCLNDQVRKDKLMATGIPELGKMIDNIQAETSIRTIKWSEGGEEKDSHRGVAMVAGFIMTMISYFFVLTYGGMVMQAVMEEKANRIVELIVSSVKPFQLMLGKITGILLVGLFQLLIWALLLAVIVPIADKLCGVNIAMMSANGSTAAVPDAGLSDAMIMWLSVMNLPYLEMGIMFLLLFIGGYLLYASVFAAIGASINEQQDSSQFMMPIMLLMAFSLYAAIYSVENTDGPLAFWASIFPLSSPIVMMVRIPFGVPLWQEILSVALLYLTALLGIWGSGRIYRVGILMYGKKPSLKQMMRWMLKG</sequence>
<gene>
    <name evidence="7" type="ORF">HXK21_02725</name>
</gene>
<protein>
    <submittedName>
        <fullName evidence="7">ABC transporter permease</fullName>
    </submittedName>
</protein>
<dbReference type="PANTHER" id="PTHR43471:SF3">
    <property type="entry name" value="ABC TRANSPORTER PERMEASE PROTEIN NATB"/>
    <property type="match status" value="1"/>
</dbReference>
<feature type="transmembrane region" description="Helical" evidence="5">
    <location>
        <begin position="332"/>
        <end position="351"/>
    </location>
</feature>
<evidence type="ECO:0000259" key="6">
    <source>
        <dbReference type="Pfam" id="PF12698"/>
    </source>
</evidence>
<proteinExistence type="predicted"/>
<evidence type="ECO:0000256" key="5">
    <source>
        <dbReference type="SAM" id="Phobius"/>
    </source>
</evidence>
<feature type="domain" description="ABC-2 type transporter transmembrane" evidence="6">
    <location>
        <begin position="19"/>
        <end position="403"/>
    </location>
</feature>
<dbReference type="GO" id="GO:0016020">
    <property type="term" value="C:membrane"/>
    <property type="evidence" value="ECO:0007669"/>
    <property type="project" value="UniProtKB-SubCell"/>
</dbReference>
<dbReference type="RefSeq" id="WP_303763125.1">
    <property type="nucleotide sequence ID" value="NZ_JABZGR010000005.1"/>
</dbReference>
<feature type="transmembrane region" description="Helical" evidence="5">
    <location>
        <begin position="358"/>
        <end position="379"/>
    </location>
</feature>
<dbReference type="Gene3D" id="3.40.190.10">
    <property type="entry name" value="Periplasmic binding protein-like II"/>
    <property type="match status" value="1"/>
</dbReference>
<evidence type="ECO:0000313" key="7">
    <source>
        <dbReference type="EMBL" id="MBF0969944.1"/>
    </source>
</evidence>
<dbReference type="EMBL" id="JABZGR010000005">
    <property type="protein sequence ID" value="MBF0969944.1"/>
    <property type="molecule type" value="Genomic_DNA"/>
</dbReference>
<evidence type="ECO:0000256" key="3">
    <source>
        <dbReference type="ARBA" id="ARBA00022989"/>
    </source>
</evidence>
<feature type="transmembrane region" description="Helical" evidence="5">
    <location>
        <begin position="176"/>
        <end position="200"/>
    </location>
</feature>
<dbReference type="Pfam" id="PF12698">
    <property type="entry name" value="ABC2_membrane_3"/>
    <property type="match status" value="1"/>
</dbReference>
<evidence type="ECO:0000256" key="4">
    <source>
        <dbReference type="ARBA" id="ARBA00023136"/>
    </source>
</evidence>
<feature type="transmembrane region" description="Helical" evidence="5">
    <location>
        <begin position="229"/>
        <end position="253"/>
    </location>
</feature>
<dbReference type="Proteomes" id="UP000704068">
    <property type="component" value="Unassembled WGS sequence"/>
</dbReference>
<feature type="transmembrane region" description="Helical" evidence="5">
    <location>
        <begin position="391"/>
        <end position="416"/>
    </location>
</feature>
<evidence type="ECO:0000256" key="2">
    <source>
        <dbReference type="ARBA" id="ARBA00022692"/>
    </source>
</evidence>
<name>A0A929RXL0_9BACT</name>
<dbReference type="SUPFAM" id="SSF53850">
    <property type="entry name" value="Periplasmic binding protein-like II"/>
    <property type="match status" value="1"/>
</dbReference>
<evidence type="ECO:0000256" key="1">
    <source>
        <dbReference type="ARBA" id="ARBA00004141"/>
    </source>
</evidence>
<comment type="subcellular location">
    <subcellularLocation>
        <location evidence="1">Membrane</location>
        <topology evidence="1">Multi-pass membrane protein</topology>
    </subcellularLocation>
</comment>
<dbReference type="InterPro" id="IPR013525">
    <property type="entry name" value="ABC2_TM"/>
</dbReference>
<feature type="transmembrane region" description="Helical" evidence="5">
    <location>
        <begin position="299"/>
        <end position="320"/>
    </location>
</feature>
<keyword evidence="3 5" id="KW-1133">Transmembrane helix</keyword>
<keyword evidence="2 5" id="KW-0812">Transmembrane</keyword>
<reference evidence="7" key="1">
    <citation type="submission" date="2020-04" db="EMBL/GenBank/DDBJ databases">
        <title>Deep metagenomics examines the oral microbiome during advanced dental caries in children, revealing novel taxa and co-occurrences with host molecules.</title>
        <authorList>
            <person name="Baker J.L."/>
            <person name="Morton J.T."/>
            <person name="Dinis M."/>
            <person name="Alvarez R."/>
            <person name="Tran N.C."/>
            <person name="Knight R."/>
            <person name="Edlund A."/>
        </authorList>
    </citation>
    <scope>NUCLEOTIDE SEQUENCE</scope>
    <source>
        <strain evidence="7">JCVI_34_bin.1</strain>
    </source>
</reference>
<dbReference type="GO" id="GO:0140359">
    <property type="term" value="F:ABC-type transporter activity"/>
    <property type="evidence" value="ECO:0007669"/>
    <property type="project" value="InterPro"/>
</dbReference>
<feature type="transmembrane region" description="Helical" evidence="5">
    <location>
        <begin position="21"/>
        <end position="42"/>
    </location>
</feature>
<evidence type="ECO:0000313" key="8">
    <source>
        <dbReference type="Proteomes" id="UP000704068"/>
    </source>
</evidence>
<keyword evidence="4 5" id="KW-0472">Membrane</keyword>